<dbReference type="GO" id="GO:0009627">
    <property type="term" value="P:systemic acquired resistance"/>
    <property type="evidence" value="ECO:0007669"/>
    <property type="project" value="InterPro"/>
</dbReference>
<name>A0A7N0ZWY4_KALFE</name>
<dbReference type="Pfam" id="PF14368">
    <property type="entry name" value="LTP_2"/>
    <property type="match status" value="1"/>
</dbReference>
<dbReference type="PANTHER" id="PTHR33122:SF63">
    <property type="entry name" value="BIFUNCTIONAL INHIBITOR_PLANT LIPID TRANSFER PROTEIN_SEED STORAGE HELICAL DOMAIN-CONTAINING PROTEIN"/>
    <property type="match status" value="1"/>
</dbReference>
<dbReference type="InterPro" id="IPR039265">
    <property type="entry name" value="DIR1-like"/>
</dbReference>
<organism evidence="3 4">
    <name type="scientific">Kalanchoe fedtschenkoi</name>
    <name type="common">Lavender scallops</name>
    <name type="synonym">South American air plant</name>
    <dbReference type="NCBI Taxonomy" id="63787"/>
    <lineage>
        <taxon>Eukaryota</taxon>
        <taxon>Viridiplantae</taxon>
        <taxon>Streptophyta</taxon>
        <taxon>Embryophyta</taxon>
        <taxon>Tracheophyta</taxon>
        <taxon>Spermatophyta</taxon>
        <taxon>Magnoliopsida</taxon>
        <taxon>eudicotyledons</taxon>
        <taxon>Gunneridae</taxon>
        <taxon>Pentapetalae</taxon>
        <taxon>Saxifragales</taxon>
        <taxon>Crassulaceae</taxon>
        <taxon>Kalanchoe</taxon>
    </lineage>
</organism>
<dbReference type="AlphaFoldDB" id="A0A7N0ZWY4"/>
<feature type="signal peptide" evidence="1">
    <location>
        <begin position="1"/>
        <end position="27"/>
    </location>
</feature>
<dbReference type="CDD" id="cd04660">
    <property type="entry name" value="nsLTP_like"/>
    <property type="match status" value="1"/>
</dbReference>
<keyword evidence="4" id="KW-1185">Reference proteome</keyword>
<protein>
    <recommendedName>
        <fullName evidence="2">Bifunctional inhibitor/plant lipid transfer protein/seed storage helical domain-containing protein</fullName>
    </recommendedName>
</protein>
<proteinExistence type="predicted"/>
<keyword evidence="1" id="KW-0732">Signal</keyword>
<dbReference type="SUPFAM" id="SSF47699">
    <property type="entry name" value="Bifunctional inhibitor/lipid-transfer protein/seed storage 2S albumin"/>
    <property type="match status" value="1"/>
</dbReference>
<accession>A0A7N0ZWY4</accession>
<dbReference type="Gene3D" id="1.10.110.10">
    <property type="entry name" value="Plant lipid-transfer and hydrophobic proteins"/>
    <property type="match status" value="1"/>
</dbReference>
<dbReference type="OMA" id="APTAQCC"/>
<dbReference type="InterPro" id="IPR036312">
    <property type="entry name" value="Bifun_inhib/LTP/seed_sf"/>
</dbReference>
<dbReference type="PANTHER" id="PTHR33122">
    <property type="entry name" value="LIPID BINDING PROTEIN-RELATED"/>
    <property type="match status" value="1"/>
</dbReference>
<dbReference type="GO" id="GO:0005504">
    <property type="term" value="F:fatty acid binding"/>
    <property type="evidence" value="ECO:0007669"/>
    <property type="project" value="InterPro"/>
</dbReference>
<dbReference type="EnsemblPlants" id="Kaladp0044s0022.1.v1.1">
    <property type="protein sequence ID" value="Kaladp0044s0022.1.v1.1.CDS.1"/>
    <property type="gene ID" value="Kaladp0044s0022.v1.1"/>
</dbReference>
<evidence type="ECO:0000256" key="1">
    <source>
        <dbReference type="SAM" id="SignalP"/>
    </source>
</evidence>
<feature type="chain" id="PRO_5029871095" description="Bifunctional inhibitor/plant lipid transfer protein/seed storage helical domain-containing protein" evidence="1">
    <location>
        <begin position="28"/>
        <end position="102"/>
    </location>
</feature>
<dbReference type="InterPro" id="IPR044741">
    <property type="entry name" value="NsLTP-like"/>
</dbReference>
<sequence length="102" mass="10550">MAMKGAAQKLSLLVLSLALLAAHTANAQICNMKTEGLMSCKPAVTAPNPLPPTDACCAALAHGDMDCLCGFKHSRMLSALGIDSDLAMQLPDKCGVKHAPCN</sequence>
<evidence type="ECO:0000259" key="2">
    <source>
        <dbReference type="SMART" id="SM00499"/>
    </source>
</evidence>
<feature type="domain" description="Bifunctional inhibitor/plant lipid transfer protein/seed storage helical" evidence="2">
    <location>
        <begin position="30"/>
        <end position="101"/>
    </location>
</feature>
<evidence type="ECO:0000313" key="3">
    <source>
        <dbReference type="EnsemblPlants" id="Kaladp0044s0022.1.v1.1.CDS.1"/>
    </source>
</evidence>
<evidence type="ECO:0000313" key="4">
    <source>
        <dbReference type="Proteomes" id="UP000594263"/>
    </source>
</evidence>
<dbReference type="Gramene" id="Kaladp0044s0022.1.v1.1">
    <property type="protein sequence ID" value="Kaladp0044s0022.1.v1.1.CDS.1"/>
    <property type="gene ID" value="Kaladp0044s0022.v1.1"/>
</dbReference>
<dbReference type="SMART" id="SM00499">
    <property type="entry name" value="AAI"/>
    <property type="match status" value="1"/>
</dbReference>
<dbReference type="Proteomes" id="UP000594263">
    <property type="component" value="Unplaced"/>
</dbReference>
<dbReference type="InterPro" id="IPR016140">
    <property type="entry name" value="Bifunc_inhib/LTP/seed_store"/>
</dbReference>
<reference evidence="3" key="1">
    <citation type="submission" date="2021-01" db="UniProtKB">
        <authorList>
            <consortium name="EnsemblPlants"/>
        </authorList>
    </citation>
    <scope>IDENTIFICATION</scope>
</reference>